<sequence length="266" mass="28586">MRARFQGAWAVAAAAVLAAGLTGCSSDDGGKQGGETGPGPRVVEESTVRADKQVELKEAETVKIGGLADRNAEQQVNQALRAPLEWAVNWTSSTLDEERKKQCAGRNNVLQTKVLLGLRGEIVAASNSISLIPCYEGEGALPTVPVIVDVKNAKALTAADVLTGKTLEKEGLKKLWEALSGPKQDWKDCDLEDLRRQDFFPGKRDGDPVESPAPAGIMFRAEGMQLIWSTTGTDCNNFTFTAPYDKVKDMINPELYPRLLASAGGK</sequence>
<dbReference type="EMBL" id="JACJIA010000001">
    <property type="protein sequence ID" value="MBA8948800.1"/>
    <property type="molecule type" value="Genomic_DNA"/>
</dbReference>
<keyword evidence="3" id="KW-1185">Reference proteome</keyword>
<keyword evidence="1" id="KW-0732">Signal</keyword>
<organism evidence="2 3">
    <name type="scientific">Actinomadura namibiensis</name>
    <dbReference type="NCBI Taxonomy" id="182080"/>
    <lineage>
        <taxon>Bacteria</taxon>
        <taxon>Bacillati</taxon>
        <taxon>Actinomycetota</taxon>
        <taxon>Actinomycetes</taxon>
        <taxon>Streptosporangiales</taxon>
        <taxon>Thermomonosporaceae</taxon>
        <taxon>Actinomadura</taxon>
    </lineage>
</organism>
<evidence type="ECO:0000313" key="2">
    <source>
        <dbReference type="EMBL" id="MBA8948800.1"/>
    </source>
</evidence>
<feature type="signal peptide" evidence="1">
    <location>
        <begin position="1"/>
        <end position="18"/>
    </location>
</feature>
<comment type="caution">
    <text evidence="2">The sequence shown here is derived from an EMBL/GenBank/DDBJ whole genome shotgun (WGS) entry which is preliminary data.</text>
</comment>
<feature type="chain" id="PRO_5038797358" description="Lipoprotein" evidence="1">
    <location>
        <begin position="19"/>
        <end position="266"/>
    </location>
</feature>
<evidence type="ECO:0008006" key="4">
    <source>
        <dbReference type="Google" id="ProtNLM"/>
    </source>
</evidence>
<evidence type="ECO:0000313" key="3">
    <source>
        <dbReference type="Proteomes" id="UP000572680"/>
    </source>
</evidence>
<dbReference type="Proteomes" id="UP000572680">
    <property type="component" value="Unassembled WGS sequence"/>
</dbReference>
<protein>
    <recommendedName>
        <fullName evidence="4">Lipoprotein</fullName>
    </recommendedName>
</protein>
<name>A0A7W3LIN2_ACTNM</name>
<evidence type="ECO:0000256" key="1">
    <source>
        <dbReference type="SAM" id="SignalP"/>
    </source>
</evidence>
<dbReference type="PROSITE" id="PS51257">
    <property type="entry name" value="PROKAR_LIPOPROTEIN"/>
    <property type="match status" value="1"/>
</dbReference>
<gene>
    <name evidence="2" type="ORF">HNR61_000398</name>
</gene>
<proteinExistence type="predicted"/>
<dbReference type="RefSeq" id="WP_182841383.1">
    <property type="nucleotide sequence ID" value="NZ_BAAALP010000006.1"/>
</dbReference>
<accession>A0A7W3LIN2</accession>
<dbReference type="AlphaFoldDB" id="A0A7W3LIN2"/>
<reference evidence="2 3" key="1">
    <citation type="submission" date="2020-08" db="EMBL/GenBank/DDBJ databases">
        <title>Genomic Encyclopedia of Type Strains, Phase IV (KMG-IV): sequencing the most valuable type-strain genomes for metagenomic binning, comparative biology and taxonomic classification.</title>
        <authorList>
            <person name="Goeker M."/>
        </authorList>
    </citation>
    <scope>NUCLEOTIDE SEQUENCE [LARGE SCALE GENOMIC DNA]</scope>
    <source>
        <strain evidence="2 3">DSM 44197</strain>
    </source>
</reference>